<gene>
    <name evidence="4" type="ORF">WMQ36_14245</name>
</gene>
<accession>A0ABV1D931</accession>
<dbReference type="EMBL" id="JBBMFM010000051">
    <property type="protein sequence ID" value="MEQ2426132.1"/>
    <property type="molecule type" value="Genomic_DNA"/>
</dbReference>
<keyword evidence="5" id="KW-1185">Reference proteome</keyword>
<evidence type="ECO:0000313" key="5">
    <source>
        <dbReference type="Proteomes" id="UP001454086"/>
    </source>
</evidence>
<keyword evidence="2" id="KW-0813">Transport</keyword>
<feature type="transmembrane region" description="Helical" evidence="3">
    <location>
        <begin position="61"/>
        <end position="82"/>
    </location>
</feature>
<proteinExistence type="predicted"/>
<keyword evidence="3" id="KW-0812">Transmembrane</keyword>
<evidence type="ECO:0000256" key="3">
    <source>
        <dbReference type="SAM" id="Phobius"/>
    </source>
</evidence>
<feature type="transmembrane region" description="Helical" evidence="3">
    <location>
        <begin position="34"/>
        <end position="55"/>
    </location>
</feature>
<comment type="caution">
    <text evidence="4">The sequence shown here is derived from an EMBL/GenBank/DDBJ whole genome shotgun (WGS) entry which is preliminary data.</text>
</comment>
<feature type="transmembrane region" description="Helical" evidence="3">
    <location>
        <begin position="282"/>
        <end position="302"/>
    </location>
</feature>
<keyword evidence="3" id="KW-0472">Membrane</keyword>
<keyword evidence="3" id="KW-1133">Transmembrane helix</keyword>
<evidence type="ECO:0000313" key="4">
    <source>
        <dbReference type="EMBL" id="MEQ2426132.1"/>
    </source>
</evidence>
<feature type="transmembrane region" description="Helical" evidence="3">
    <location>
        <begin position="128"/>
        <end position="145"/>
    </location>
</feature>
<dbReference type="Proteomes" id="UP001454086">
    <property type="component" value="Unassembled WGS sequence"/>
</dbReference>
<sequence>MTEILMKAGSFVAIIIMGYMLRRKGFFKEEDFYVLSRIVLKITLPAAIVTNFTGIDLKPSMLLMSMLGLGGGVLLVGIAFLISAGKSGGEKAFNIVNLSGYNIGNFTMPFAQGFLGPMGVVATSLFDSGNALVCLGGAYSVAVMAKGEKNKFSVMPIIKTLLLSVPFDAYLLMTILSLLHLTLPAPVVSFTGIIANGNAFMAMLMLGVGFKMTLDKSRMGKIITILSIRYAVSIALAAAFYFLLPFGLEYRQALTILALSPIASAAPAFTADLRGDIGLSSAINSISIVISIVLITGTLLVIL</sequence>
<feature type="transmembrane region" description="Helical" evidence="3">
    <location>
        <begin position="187"/>
        <end position="210"/>
    </location>
</feature>
<evidence type="ECO:0000256" key="1">
    <source>
        <dbReference type="ARBA" id="ARBA00004127"/>
    </source>
</evidence>
<comment type="subcellular location">
    <subcellularLocation>
        <location evidence="1">Endomembrane system</location>
        <topology evidence="1">Multi-pass membrane protein</topology>
    </subcellularLocation>
</comment>
<reference evidence="4 5" key="1">
    <citation type="submission" date="2024-03" db="EMBL/GenBank/DDBJ databases">
        <title>Human intestinal bacterial collection.</title>
        <authorList>
            <person name="Pauvert C."/>
            <person name="Hitch T.C.A."/>
            <person name="Clavel T."/>
        </authorList>
    </citation>
    <scope>NUCLEOTIDE SEQUENCE [LARGE SCALE GENOMIC DNA]</scope>
    <source>
        <strain evidence="4 5">CLA-SR-H021</strain>
    </source>
</reference>
<feature type="transmembrane region" description="Helical" evidence="3">
    <location>
        <begin position="157"/>
        <end position="181"/>
    </location>
</feature>
<protein>
    <submittedName>
        <fullName evidence="4">AEC family transporter</fullName>
    </submittedName>
</protein>
<feature type="transmembrane region" description="Helical" evidence="3">
    <location>
        <begin position="222"/>
        <end position="244"/>
    </location>
</feature>
<dbReference type="PANTHER" id="PTHR36838:SF3">
    <property type="entry name" value="TRANSPORTER AUXIN EFFLUX CARRIER EC FAMILY"/>
    <property type="match status" value="1"/>
</dbReference>
<dbReference type="InterPro" id="IPR038770">
    <property type="entry name" value="Na+/solute_symporter_sf"/>
</dbReference>
<feature type="transmembrane region" description="Helical" evidence="3">
    <location>
        <begin position="103"/>
        <end position="122"/>
    </location>
</feature>
<dbReference type="Gene3D" id="1.20.1530.20">
    <property type="match status" value="1"/>
</dbReference>
<evidence type="ECO:0000256" key="2">
    <source>
        <dbReference type="ARBA" id="ARBA00022448"/>
    </source>
</evidence>
<organism evidence="4 5">
    <name type="scientific">Enterocloster hominis</name>
    <name type="common">ex Hitch et al. 2024</name>
    <dbReference type="NCBI Taxonomy" id="1917870"/>
    <lineage>
        <taxon>Bacteria</taxon>
        <taxon>Bacillati</taxon>
        <taxon>Bacillota</taxon>
        <taxon>Clostridia</taxon>
        <taxon>Lachnospirales</taxon>
        <taxon>Lachnospiraceae</taxon>
        <taxon>Enterocloster</taxon>
    </lineage>
</organism>
<name>A0ABV1D931_9FIRM</name>
<dbReference type="RefSeq" id="WP_008718233.1">
    <property type="nucleotide sequence ID" value="NZ_JAJFEB010000008.1"/>
</dbReference>
<dbReference type="PANTHER" id="PTHR36838">
    <property type="entry name" value="AUXIN EFFLUX CARRIER FAMILY PROTEIN"/>
    <property type="match status" value="1"/>
</dbReference>
<feature type="transmembrane region" description="Helical" evidence="3">
    <location>
        <begin position="6"/>
        <end position="22"/>
    </location>
</feature>